<gene>
    <name evidence="2" type="ORF">FQA47_017205</name>
</gene>
<name>A0A834EYW0_ORYME</name>
<dbReference type="Proteomes" id="UP000646548">
    <property type="component" value="Unassembled WGS sequence"/>
</dbReference>
<reference evidence="2" key="1">
    <citation type="journal article" name="BMC Genomics">
        <title>Long-read sequencing and de novo genome assembly of marine medaka (Oryzias melastigma).</title>
        <authorList>
            <person name="Liang P."/>
            <person name="Saqib H.S.A."/>
            <person name="Ni X."/>
            <person name="Shen Y."/>
        </authorList>
    </citation>
    <scope>NUCLEOTIDE SEQUENCE</scope>
    <source>
        <strain evidence="2">Bigg-433</strain>
    </source>
</reference>
<evidence type="ECO:0000256" key="1">
    <source>
        <dbReference type="SAM" id="MobiDB-lite"/>
    </source>
</evidence>
<sequence>MNSGYSASIPPENGEEREEGASLVVKERRSVDRLANTKAVTPNGHNWSESTCLTHIVANDCTGSDDCICVRRSREVNAVELVSVLSGCRGTKPSG</sequence>
<evidence type="ECO:0000313" key="2">
    <source>
        <dbReference type="EMBL" id="KAF6715011.1"/>
    </source>
</evidence>
<protein>
    <submittedName>
        <fullName evidence="2">Uncharacterized protein</fullName>
    </submittedName>
</protein>
<evidence type="ECO:0000313" key="3">
    <source>
        <dbReference type="Proteomes" id="UP000646548"/>
    </source>
</evidence>
<comment type="caution">
    <text evidence="2">The sequence shown here is derived from an EMBL/GenBank/DDBJ whole genome shotgun (WGS) entry which is preliminary data.</text>
</comment>
<accession>A0A834EYW0</accession>
<feature type="region of interest" description="Disordered" evidence="1">
    <location>
        <begin position="1"/>
        <end position="22"/>
    </location>
</feature>
<proteinExistence type="predicted"/>
<dbReference type="AlphaFoldDB" id="A0A834EYW0"/>
<organism evidence="2 3">
    <name type="scientific">Oryzias melastigma</name>
    <name type="common">Marine medaka</name>
    <dbReference type="NCBI Taxonomy" id="30732"/>
    <lineage>
        <taxon>Eukaryota</taxon>
        <taxon>Metazoa</taxon>
        <taxon>Chordata</taxon>
        <taxon>Craniata</taxon>
        <taxon>Vertebrata</taxon>
        <taxon>Euteleostomi</taxon>
        <taxon>Actinopterygii</taxon>
        <taxon>Neopterygii</taxon>
        <taxon>Teleostei</taxon>
        <taxon>Neoteleostei</taxon>
        <taxon>Acanthomorphata</taxon>
        <taxon>Ovalentaria</taxon>
        <taxon>Atherinomorphae</taxon>
        <taxon>Beloniformes</taxon>
        <taxon>Adrianichthyidae</taxon>
        <taxon>Oryziinae</taxon>
        <taxon>Oryzias</taxon>
    </lineage>
</organism>
<dbReference type="EMBL" id="WKFB01001182">
    <property type="protein sequence ID" value="KAF6715011.1"/>
    <property type="molecule type" value="Genomic_DNA"/>
</dbReference>